<comment type="caution">
    <text evidence="1">The sequence shown here is derived from an EMBL/GenBank/DDBJ whole genome shotgun (WGS) entry which is preliminary data.</text>
</comment>
<dbReference type="AlphaFoldDB" id="A0A5B7K2Z2"/>
<evidence type="ECO:0000313" key="1">
    <source>
        <dbReference type="EMBL" id="MPD00927.1"/>
    </source>
</evidence>
<name>A0A5B7K2Z2_PORTR</name>
<proteinExistence type="predicted"/>
<dbReference type="EMBL" id="VSRR010124963">
    <property type="protein sequence ID" value="MPD00927.1"/>
    <property type="molecule type" value="Genomic_DNA"/>
</dbReference>
<accession>A0A5B7K2Z2</accession>
<evidence type="ECO:0000313" key="2">
    <source>
        <dbReference type="Proteomes" id="UP000324222"/>
    </source>
</evidence>
<gene>
    <name evidence="1" type="ORF">E2C01_096433</name>
</gene>
<protein>
    <submittedName>
        <fullName evidence="1">Uncharacterized protein</fullName>
    </submittedName>
</protein>
<sequence length="66" mass="6959">MNRLSRTSSKIGFFLGRVCASVPGGVGASAVIFVCAIQADPRQPGLPATRRRDLCVVASHLMLGVF</sequence>
<dbReference type="Proteomes" id="UP000324222">
    <property type="component" value="Unassembled WGS sequence"/>
</dbReference>
<reference evidence="1 2" key="1">
    <citation type="submission" date="2019-05" db="EMBL/GenBank/DDBJ databases">
        <title>Another draft genome of Portunus trituberculatus and its Hox gene families provides insights of decapod evolution.</title>
        <authorList>
            <person name="Jeong J.-H."/>
            <person name="Song I."/>
            <person name="Kim S."/>
            <person name="Choi T."/>
            <person name="Kim D."/>
            <person name="Ryu S."/>
            <person name="Kim W."/>
        </authorList>
    </citation>
    <scope>NUCLEOTIDE SEQUENCE [LARGE SCALE GENOMIC DNA]</scope>
    <source>
        <tissue evidence="1">Muscle</tissue>
    </source>
</reference>
<organism evidence="1 2">
    <name type="scientific">Portunus trituberculatus</name>
    <name type="common">Swimming crab</name>
    <name type="synonym">Neptunus trituberculatus</name>
    <dbReference type="NCBI Taxonomy" id="210409"/>
    <lineage>
        <taxon>Eukaryota</taxon>
        <taxon>Metazoa</taxon>
        <taxon>Ecdysozoa</taxon>
        <taxon>Arthropoda</taxon>
        <taxon>Crustacea</taxon>
        <taxon>Multicrustacea</taxon>
        <taxon>Malacostraca</taxon>
        <taxon>Eumalacostraca</taxon>
        <taxon>Eucarida</taxon>
        <taxon>Decapoda</taxon>
        <taxon>Pleocyemata</taxon>
        <taxon>Brachyura</taxon>
        <taxon>Eubrachyura</taxon>
        <taxon>Portunoidea</taxon>
        <taxon>Portunidae</taxon>
        <taxon>Portuninae</taxon>
        <taxon>Portunus</taxon>
    </lineage>
</organism>
<keyword evidence="2" id="KW-1185">Reference proteome</keyword>